<evidence type="ECO:0000313" key="3">
    <source>
        <dbReference type="EMBL" id="KAJ3436409.1"/>
    </source>
</evidence>
<reference evidence="3" key="1">
    <citation type="submission" date="2022-08" db="EMBL/GenBank/DDBJ databases">
        <title>Novel sulphate-reducing endosymbionts in the free-living metamonad Anaeramoeba.</title>
        <authorList>
            <person name="Jerlstrom-Hultqvist J."/>
            <person name="Cepicka I."/>
            <person name="Gallot-Lavallee L."/>
            <person name="Salas-Leiva D."/>
            <person name="Curtis B.A."/>
            <person name="Zahonova K."/>
            <person name="Pipaliya S."/>
            <person name="Dacks J."/>
            <person name="Roger A.J."/>
        </authorList>
    </citation>
    <scope>NUCLEOTIDE SEQUENCE</scope>
    <source>
        <strain evidence="3">Busselton2</strain>
    </source>
</reference>
<feature type="domain" description="N-terminal Ras-GEF" evidence="2">
    <location>
        <begin position="1"/>
        <end position="93"/>
    </location>
</feature>
<dbReference type="AlphaFoldDB" id="A0AAV7Z3M4"/>
<dbReference type="GO" id="GO:0005085">
    <property type="term" value="F:guanyl-nucleotide exchange factor activity"/>
    <property type="evidence" value="ECO:0007669"/>
    <property type="project" value="UniProtKB-KW"/>
</dbReference>
<gene>
    <name evidence="3" type="ORF">M0812_18467</name>
</gene>
<evidence type="ECO:0000259" key="2">
    <source>
        <dbReference type="PROSITE" id="PS50212"/>
    </source>
</evidence>
<dbReference type="InterPro" id="IPR023578">
    <property type="entry name" value="Ras_GEF_dom_sf"/>
</dbReference>
<accession>A0AAV7Z3M4</accession>
<dbReference type="Pfam" id="PF00618">
    <property type="entry name" value="RasGEF_N"/>
    <property type="match status" value="1"/>
</dbReference>
<evidence type="ECO:0000256" key="1">
    <source>
        <dbReference type="PROSITE-ProRule" id="PRU00135"/>
    </source>
</evidence>
<comment type="caution">
    <text evidence="3">The sequence shown here is derived from an EMBL/GenBank/DDBJ whole genome shotgun (WGS) entry which is preliminary data.</text>
</comment>
<evidence type="ECO:0000313" key="4">
    <source>
        <dbReference type="Proteomes" id="UP001146793"/>
    </source>
</evidence>
<sequence length="93" mass="11201">MTYHSFTKPWYVFEKLIQRYQLPAKLNKNSLNNKVIKNKNSSFPLRALTVLNDWIKSDEEFDPMIFYDLTSFVYNQIFIDYPTFAKKNPTNEH</sequence>
<dbReference type="Proteomes" id="UP001146793">
    <property type="component" value="Unassembled WGS sequence"/>
</dbReference>
<proteinExistence type="predicted"/>
<dbReference type="EMBL" id="JANTQA010000036">
    <property type="protein sequence ID" value="KAJ3436409.1"/>
    <property type="molecule type" value="Genomic_DNA"/>
</dbReference>
<keyword evidence="1" id="KW-0344">Guanine-nucleotide releasing factor</keyword>
<dbReference type="InterPro" id="IPR000651">
    <property type="entry name" value="Ras-like_Gua-exchang_fac_N"/>
</dbReference>
<name>A0AAV7Z3M4_9EUKA</name>
<protein>
    <submittedName>
        <fullName evidence="3">Ras guanine nucleotide exchange factor r</fullName>
    </submittedName>
</protein>
<dbReference type="PROSITE" id="PS50212">
    <property type="entry name" value="RASGEF_NTER"/>
    <property type="match status" value="1"/>
</dbReference>
<organism evidence="3 4">
    <name type="scientific">Anaeramoeba flamelloides</name>
    <dbReference type="NCBI Taxonomy" id="1746091"/>
    <lineage>
        <taxon>Eukaryota</taxon>
        <taxon>Metamonada</taxon>
        <taxon>Anaeramoebidae</taxon>
        <taxon>Anaeramoeba</taxon>
    </lineage>
</organism>
<dbReference type="SUPFAM" id="SSF48366">
    <property type="entry name" value="Ras GEF"/>
    <property type="match status" value="1"/>
</dbReference>
<dbReference type="Gene3D" id="1.20.870.10">
    <property type="entry name" value="Son of sevenless (SoS) protein Chain: S domain 1"/>
    <property type="match status" value="1"/>
</dbReference>